<dbReference type="AlphaFoldDB" id="A0A381WL96"/>
<feature type="region of interest" description="Disordered" evidence="1">
    <location>
        <begin position="605"/>
        <end position="627"/>
    </location>
</feature>
<accession>A0A381WL96</accession>
<evidence type="ECO:0000313" key="2">
    <source>
        <dbReference type="EMBL" id="SVA53275.1"/>
    </source>
</evidence>
<reference evidence="2" key="1">
    <citation type="submission" date="2018-05" db="EMBL/GenBank/DDBJ databases">
        <authorList>
            <person name="Lanie J.A."/>
            <person name="Ng W.-L."/>
            <person name="Kazmierczak K.M."/>
            <person name="Andrzejewski T.M."/>
            <person name="Davidsen T.M."/>
            <person name="Wayne K.J."/>
            <person name="Tettelin H."/>
            <person name="Glass J.I."/>
            <person name="Rusch D."/>
            <person name="Podicherti R."/>
            <person name="Tsui H.-C.T."/>
            <person name="Winkler M.E."/>
        </authorList>
    </citation>
    <scope>NUCLEOTIDE SEQUENCE</scope>
</reference>
<proteinExistence type="predicted"/>
<gene>
    <name evidence="2" type="ORF">METZ01_LOCUS106129</name>
</gene>
<evidence type="ECO:0000256" key="1">
    <source>
        <dbReference type="SAM" id="MobiDB-lite"/>
    </source>
</evidence>
<dbReference type="Gene3D" id="3.30.420.240">
    <property type="match status" value="1"/>
</dbReference>
<dbReference type="InterPro" id="IPR027417">
    <property type="entry name" value="P-loop_NTPase"/>
</dbReference>
<protein>
    <recommendedName>
        <fullName evidence="3">Terminase large subunit gp17-like C-terminal domain-containing protein</fullName>
    </recommendedName>
</protein>
<name>A0A381WL96_9ZZZZ</name>
<organism evidence="2">
    <name type="scientific">marine metagenome</name>
    <dbReference type="NCBI Taxonomy" id="408172"/>
    <lineage>
        <taxon>unclassified sequences</taxon>
        <taxon>metagenomes</taxon>
        <taxon>ecological metagenomes</taxon>
    </lineage>
</organism>
<sequence>MNNDIVPGPPESKIAFKDKAHIERLLGHAHLSLGDTDKIQFRNMLIDPVHEYDNPLSEFLDYMRKPENFWFTCKYLFNIDLLPFQLALLQELWVRKFPMLIATRGGGKTWILSLYAVMRAIFHQGCKVIVVGAAFRQSKLLFEYMEGFYKGSPVFKNMVGSGKGMGPKRDIDRCNFYIGSSEIIAIPLGDGTKIRGLRANYIIADEFASIPQEIFEVVIKGFGSVAANPVERVKEEAQVETLRKMGMYDIADDVEDEADFGNQTIISGTAYYAFNHFYDYFIRQRHIVQSRGRQNYLEEHVFKGPMPEGFDWTQYSVIRLPSTTLPKGFMDKSQLLQARAMLNTTRYAMEYEAVFAKDSEGFYRRSLIERCVTNEAVVLPNGDDVIFDVMLKGNPNKKYVYGIDPASETDNFSIVILELNGSHRRVVYCWTCNRQLMRERLKSKRQSNLQSFYSYCARKILDLMKDFPTNHIAIDAQGGGIAVMEALHDVSNLHEGEQPLWPYIRHKSDDKNPFYWEKTDKPTDGEAGLHILHMIEFAKAEFTHSANHNLRKDLESRIVLFPKFDTILLSEAIVEDKKYERYYDTLEDCVIEIEALKDELTTIEHSQTPSGRDKWDTPATVEAGGKKGRMRKDRYSSILMANEVCHVVDHQLEGQPYVHAGGFAGQINQDKNGPLYTGPQHLVGQMNGIYGIGIRRN</sequence>
<dbReference type="EMBL" id="UINC01012166">
    <property type="protein sequence ID" value="SVA53275.1"/>
    <property type="molecule type" value="Genomic_DNA"/>
</dbReference>
<dbReference type="Gene3D" id="3.40.50.300">
    <property type="entry name" value="P-loop containing nucleotide triphosphate hydrolases"/>
    <property type="match status" value="1"/>
</dbReference>
<evidence type="ECO:0008006" key="3">
    <source>
        <dbReference type="Google" id="ProtNLM"/>
    </source>
</evidence>